<name>A0ABN0ALS8_CHRGE</name>
<sequence length="44" mass="5065">MSIKENYTMRELERQISAGFFERTMIENTTLSPTLKALVIATKT</sequence>
<dbReference type="Proteomes" id="UP000002969">
    <property type="component" value="Unassembled WGS sequence"/>
</dbReference>
<organism evidence="1 2">
    <name type="scientific">Chryseobacterium gleum ATCC 35910</name>
    <dbReference type="NCBI Taxonomy" id="525257"/>
    <lineage>
        <taxon>Bacteria</taxon>
        <taxon>Pseudomonadati</taxon>
        <taxon>Bacteroidota</taxon>
        <taxon>Flavobacteriia</taxon>
        <taxon>Flavobacteriales</taxon>
        <taxon>Weeksellaceae</taxon>
        <taxon>Chryseobacterium group</taxon>
        <taxon>Chryseobacterium</taxon>
    </lineage>
</organism>
<gene>
    <name evidence="1" type="ORF">HMPREF0204_13059</name>
</gene>
<reference evidence="1" key="1">
    <citation type="submission" date="2010-06" db="EMBL/GenBank/DDBJ databases">
        <authorList>
            <person name="Muzny D."/>
            <person name="Qin X."/>
            <person name="Buhay C."/>
            <person name="Dugan-Rocha S."/>
            <person name="Ding Y."/>
            <person name="Chen G."/>
            <person name="Hawes A."/>
            <person name="Holder M."/>
            <person name="Jhangiani S."/>
            <person name="Johnson A."/>
            <person name="Khan Z."/>
            <person name="Li Z."/>
            <person name="Liu W."/>
            <person name="Liu X."/>
            <person name="Perez L."/>
            <person name="Shen H."/>
            <person name="Wang Q."/>
            <person name="Watt J."/>
            <person name="Xi L."/>
            <person name="Xin Y."/>
            <person name="Zhou J."/>
            <person name="Deng J."/>
            <person name="Jiang H."/>
            <person name="Liu Y."/>
            <person name="Qu J."/>
            <person name="Song X.-Z."/>
            <person name="Zhang L."/>
            <person name="Villasana D."/>
            <person name="Johnson A."/>
            <person name="Liu J."/>
            <person name="Liyanage D."/>
            <person name="Lorensuhewa L."/>
            <person name="Robinson T."/>
            <person name="Song A."/>
            <person name="Song B.-B."/>
            <person name="Dinh H."/>
            <person name="Thornton R."/>
            <person name="Coyle M."/>
            <person name="Francisco L."/>
            <person name="Jackson L."/>
            <person name="Javaid M."/>
            <person name="Korchina V."/>
            <person name="Kovar C."/>
            <person name="Mata R."/>
            <person name="Mathew T."/>
            <person name="Ngo R."/>
            <person name="Nguyen L."/>
            <person name="Nguyen N."/>
            <person name="Okwuonu G."/>
            <person name="Ongeri F."/>
            <person name="Pham C."/>
            <person name="Simmons D."/>
            <person name="Wilczek-Boney K."/>
            <person name="Hale W."/>
            <person name="Jakkamsetti A."/>
            <person name="Pham P."/>
            <person name="Ruth R."/>
            <person name="San Lucas F."/>
            <person name="Warren J."/>
            <person name="Zhang J."/>
            <person name="Zhao Z."/>
            <person name="Zhou C."/>
            <person name="Zhu D."/>
            <person name="Lee S."/>
            <person name="Bess C."/>
            <person name="Blankenburg K."/>
            <person name="Forbes L."/>
            <person name="Fu Q."/>
            <person name="Gubbala S."/>
            <person name="Hirani K."/>
            <person name="Jayaseelan J.C."/>
            <person name="Lara F."/>
            <person name="Munidasa M."/>
            <person name="Palculict T."/>
            <person name="Patil S."/>
            <person name="Pu L.-L."/>
            <person name="Saada N."/>
            <person name="Tang L."/>
            <person name="Weissenberger G."/>
            <person name="Zhu Y."/>
            <person name="Hemphill L."/>
            <person name="Shang Y."/>
            <person name="Youmans B."/>
            <person name="Ayvaz T."/>
            <person name="Ross M."/>
            <person name="Santibanez J."/>
            <person name="Aqrawi P."/>
            <person name="Gross S."/>
            <person name="Joshi V."/>
            <person name="Fowler G."/>
            <person name="Nazareth L."/>
            <person name="Reid J."/>
            <person name="Worley K."/>
            <person name="Petrosino J."/>
            <person name="Highlander S."/>
            <person name="Gibbs R."/>
        </authorList>
    </citation>
    <scope>NUCLEOTIDE SEQUENCE [LARGE SCALE GENOMIC DNA]</scope>
    <source>
        <strain evidence="1">ATCC 35910</strain>
    </source>
</reference>
<evidence type="ECO:0000313" key="2">
    <source>
        <dbReference type="Proteomes" id="UP000002969"/>
    </source>
</evidence>
<accession>A0ABN0ALS8</accession>
<evidence type="ECO:0000313" key="1">
    <source>
        <dbReference type="EMBL" id="EFK33990.1"/>
    </source>
</evidence>
<dbReference type="RefSeq" id="WP_002978387.1">
    <property type="nucleotide sequence ID" value="NZ_GL379781.1"/>
</dbReference>
<proteinExistence type="predicted"/>
<dbReference type="GeneID" id="93023974"/>
<protein>
    <submittedName>
        <fullName evidence="1">Uncharacterized protein</fullName>
    </submittedName>
</protein>
<keyword evidence="2" id="KW-1185">Reference proteome</keyword>
<comment type="caution">
    <text evidence="1">The sequence shown here is derived from an EMBL/GenBank/DDBJ whole genome shotgun (WGS) entry which is preliminary data.</text>
</comment>
<dbReference type="EMBL" id="ACKQ02000007">
    <property type="protein sequence ID" value="EFK33990.1"/>
    <property type="molecule type" value="Genomic_DNA"/>
</dbReference>